<dbReference type="AlphaFoldDB" id="A0A4Q1KV00"/>
<dbReference type="Pfam" id="PF19406">
    <property type="entry name" value="PKD_5"/>
    <property type="match status" value="1"/>
</dbReference>
<evidence type="ECO:0000313" key="3">
    <source>
        <dbReference type="EMBL" id="RXR34018.1"/>
    </source>
</evidence>
<proteinExistence type="predicted"/>
<dbReference type="RefSeq" id="WP_187347456.1">
    <property type="nucleotide sequence ID" value="NZ_SBKQ01000003.1"/>
</dbReference>
<accession>A0A4Q1KV00</accession>
<comment type="caution">
    <text evidence="3">The sequence shown here is derived from an EMBL/GenBank/DDBJ whole genome shotgun (WGS) entry which is preliminary data.</text>
</comment>
<protein>
    <recommendedName>
        <fullName evidence="2">PKD-like domain-containing protein</fullName>
    </recommendedName>
</protein>
<evidence type="ECO:0000256" key="1">
    <source>
        <dbReference type="SAM" id="SignalP"/>
    </source>
</evidence>
<sequence>MKKLLLLSFFLILPFCVHAQLFVNNTTFTPAQLVQDVLLGGGVTVSNITFNGSAVNATVARDQAGYFTTGVTPTNLGINSGIILSTGNAQLALGPNNQNNASQVTATPSAGDADLASLANGGIQNTSILEFDFIPTGTELSFNFVFGSEEYPEFVNSTFNDVFGFFLSGPGIAGPFSGGAINIALIPSTTIPITINTVNGGFANGCPAVLPGGANSGFYVNNCGGTSIQYDGFTTVLTASATVECGELYHIKLAVANVGDNGWDSAVFLQANSFNVNPIDLGSDFVEVGGTALCVGDTVELNTGLDASITHEWYFGPDLIVGETSPTLVVSEPGDYTVIAYPYGPACPITDTITIEYYPPLPVAEPIDLENCAPNNVYDLTVNTPIVLNGLDPFAFELNYALTEEDFEFFNYIPNPTAYVSTGSGQVIYVGVVDIFSGSECSVIQSFQLIELPCTLDPQPLDLVLCDEVTPGDDFEIFDLTENDDDALGGLDPALYEVTYHNTQVDANTGDFPISPANIYNGTNETIFVRVVEIAFPSNFGTNSFTLTVNPLPEIAAISQEICSENTFSVTPDGSGSNVIPTGTTYTWTVLSPSGITGASDEATAQTSISQTLTNITTAPIDVVYTVTASVGTSPNICTDTFTITVTVNPIPTVTVNS</sequence>
<keyword evidence="4" id="KW-1185">Reference proteome</keyword>
<organism evidence="3 4">
    <name type="scientific">Flavobacterium piscinae</name>
    <dbReference type="NCBI Taxonomy" id="2506424"/>
    <lineage>
        <taxon>Bacteria</taxon>
        <taxon>Pseudomonadati</taxon>
        <taxon>Bacteroidota</taxon>
        <taxon>Flavobacteriia</taxon>
        <taxon>Flavobacteriales</taxon>
        <taxon>Flavobacteriaceae</taxon>
        <taxon>Flavobacterium</taxon>
    </lineage>
</organism>
<evidence type="ECO:0000313" key="4">
    <source>
        <dbReference type="Proteomes" id="UP000289734"/>
    </source>
</evidence>
<evidence type="ECO:0000259" key="2">
    <source>
        <dbReference type="Pfam" id="PF19406"/>
    </source>
</evidence>
<dbReference type="EMBL" id="SBKQ01000003">
    <property type="protein sequence ID" value="RXR34018.1"/>
    <property type="molecule type" value="Genomic_DNA"/>
</dbReference>
<reference evidence="4" key="1">
    <citation type="submission" date="2019-01" db="EMBL/GenBank/DDBJ databases">
        <title>Cytophagaceae bacterium strain CAR-16.</title>
        <authorList>
            <person name="Chen W.-M."/>
        </authorList>
    </citation>
    <scope>NUCLEOTIDE SEQUENCE [LARGE SCALE GENOMIC DNA]</scope>
    <source>
        <strain evidence="4">ICH-30</strain>
    </source>
</reference>
<dbReference type="NCBIfam" id="NF038133">
    <property type="entry name" value="choice_anch_L"/>
    <property type="match status" value="1"/>
</dbReference>
<name>A0A4Q1KV00_9FLAO</name>
<keyword evidence="1" id="KW-0732">Signal</keyword>
<feature type="chain" id="PRO_5020509565" description="PKD-like domain-containing protein" evidence="1">
    <location>
        <begin position="20"/>
        <end position="658"/>
    </location>
</feature>
<dbReference type="Proteomes" id="UP000289734">
    <property type="component" value="Unassembled WGS sequence"/>
</dbReference>
<dbReference type="InterPro" id="IPR049804">
    <property type="entry name" value="Choice_anch_L"/>
</dbReference>
<feature type="domain" description="PKD-like" evidence="2">
    <location>
        <begin position="561"/>
        <end position="652"/>
    </location>
</feature>
<feature type="non-terminal residue" evidence="3">
    <location>
        <position position="658"/>
    </location>
</feature>
<dbReference type="InterPro" id="IPR045828">
    <property type="entry name" value="PKD_Bacteroidetes"/>
</dbReference>
<gene>
    <name evidence="3" type="ORF">EQG68_03005</name>
</gene>
<feature type="signal peptide" evidence="1">
    <location>
        <begin position="1"/>
        <end position="19"/>
    </location>
</feature>